<dbReference type="GO" id="GO:0009279">
    <property type="term" value="C:cell outer membrane"/>
    <property type="evidence" value="ECO:0007669"/>
    <property type="project" value="TreeGrafter"/>
</dbReference>
<dbReference type="GO" id="GO:0030599">
    <property type="term" value="F:pectinesterase activity"/>
    <property type="evidence" value="ECO:0007669"/>
    <property type="project" value="InterPro"/>
</dbReference>
<accession>A0A0B2BYK1</accession>
<evidence type="ECO:0000256" key="1">
    <source>
        <dbReference type="ARBA" id="ARBA00008891"/>
    </source>
</evidence>
<evidence type="ECO:0000259" key="5">
    <source>
        <dbReference type="Pfam" id="PF01095"/>
    </source>
</evidence>
<dbReference type="PANTHER" id="PTHR31321:SF57">
    <property type="entry name" value="PECTINESTERASE 53-RELATED"/>
    <property type="match status" value="1"/>
</dbReference>
<sequence>MNASALLLAPVLALLAVCSPAGAQDTLAGLGHVQGYTGIDFDTRAERYDILVDASRPEDPASGRYRTIHAAYAAAPAGMPGRPTIIGLMPDVYQLNGTEADTGLHITKPDITLLGLTQDRRSVVLADNRGNRQGASNNGFSMMVDADGFSAINLTILNHCNLDYEYPGDSSKNLARRSDVITQAVALQARGDRHVYSHVAFLSRLDTLFNMTERSYFTHSYLEGTDDYLGAPGASVWEDSEINFIEGGGILFAGGTTFIRTRFRATRTMQFYKVPVAPVALIESILPDVPIAWFGWRAPETTSEHSLTWHTKTGAGQPVTIVDSIVGEPRHTIARELTDGQAQAFHPWNLLRWTAEGVDDGWDPAAARASYQGAGPLPFRLQLTEGAIRLRTGEAPAEISARVSPPGSTRHIRWNTASPLVTLSAAEGDSVVVTAANHTDDTQVVPIEVRTDNGFVSRAFVTVDPAYRPAPVLAGAPVIRPDGPQRMRLDYTLGGLDGRTDRSPVTWLACADATCTRPEVVAVSRGDVPLQELAISPGLAGRYIMATVAPRHDLSRPGPAQRSAAVRTVSAEEAAIASADFRSLPDSSVAGRWEGDWRLTGAWSSEAPLDDRSWGLRVGREDSTLLYVGRPSAGDMDVSVVLDTDKLEGQGFSIPGAPQDDGRPRADILFKYDPATRSGYALRFWRSTRSATAVVFQLYRITDGQGTPLGPEDQLTGVLKPQTTIRISVRGGDVTVSGTNTADTETLNLTGTIDPNGYGGAGFYWTASGFGGSAVLRAFEVDYRPDPSTR</sequence>
<feature type="domain" description="Pectinesterase catalytic" evidence="5">
    <location>
        <begin position="61"/>
        <end position="243"/>
    </location>
</feature>
<reference evidence="6 7" key="1">
    <citation type="submission" date="2014-11" db="EMBL/GenBank/DDBJ databases">
        <title>Draft genome sequence of Kirrobacter mercurialis.</title>
        <authorList>
            <person name="Coil D.A."/>
            <person name="Eisen J.A."/>
        </authorList>
    </citation>
    <scope>NUCLEOTIDE SEQUENCE [LARGE SCALE GENOMIC DNA]</scope>
    <source>
        <strain evidence="6 7">Coronado</strain>
    </source>
</reference>
<comment type="caution">
    <text evidence="6">The sequence shown here is derived from an EMBL/GenBank/DDBJ whole genome shotgun (WGS) entry which is preliminary data.</text>
</comment>
<evidence type="ECO:0000256" key="4">
    <source>
        <dbReference type="SAM" id="SignalP"/>
    </source>
</evidence>
<keyword evidence="4" id="KW-0732">Signal</keyword>
<dbReference type="EMBL" id="JTDN01000001">
    <property type="protein sequence ID" value="KHL26539.1"/>
    <property type="molecule type" value="Genomic_DNA"/>
</dbReference>
<dbReference type="PANTHER" id="PTHR31321">
    <property type="entry name" value="ACYL-COA THIOESTER HYDROLASE YBHC-RELATED"/>
    <property type="match status" value="1"/>
</dbReference>
<dbReference type="Pfam" id="PF01095">
    <property type="entry name" value="Pectinesterase"/>
    <property type="match status" value="1"/>
</dbReference>
<feature type="chain" id="PRO_5011113824" description="Pectinesterase catalytic domain-containing protein" evidence="4">
    <location>
        <begin position="24"/>
        <end position="790"/>
    </location>
</feature>
<dbReference type="AlphaFoldDB" id="A0A0B2BYK1"/>
<dbReference type="Gene3D" id="2.160.20.10">
    <property type="entry name" value="Single-stranded right-handed beta-helix, Pectin lyase-like"/>
    <property type="match status" value="1"/>
</dbReference>
<dbReference type="RefSeq" id="WP_039095902.1">
    <property type="nucleotide sequence ID" value="NZ_JTDN01000001.1"/>
</dbReference>
<feature type="signal peptide" evidence="4">
    <location>
        <begin position="1"/>
        <end position="23"/>
    </location>
</feature>
<evidence type="ECO:0000313" key="7">
    <source>
        <dbReference type="Proteomes" id="UP000030988"/>
    </source>
</evidence>
<gene>
    <name evidence="6" type="ORF">PK98_09095</name>
</gene>
<dbReference type="OrthoDB" id="580767at2"/>
<dbReference type="SUPFAM" id="SSF51126">
    <property type="entry name" value="Pectin lyase-like"/>
    <property type="match status" value="1"/>
</dbReference>
<keyword evidence="7" id="KW-1185">Reference proteome</keyword>
<dbReference type="Proteomes" id="UP000030988">
    <property type="component" value="Unassembled WGS sequence"/>
</dbReference>
<evidence type="ECO:0000256" key="3">
    <source>
        <dbReference type="ARBA" id="ARBA00023085"/>
    </source>
</evidence>
<keyword evidence="2" id="KW-0378">Hydrolase</keyword>
<evidence type="ECO:0000313" key="6">
    <source>
        <dbReference type="EMBL" id="KHL26539.1"/>
    </source>
</evidence>
<organism evidence="6 7">
    <name type="scientific">Croceibacterium mercuriale</name>
    <dbReference type="NCBI Taxonomy" id="1572751"/>
    <lineage>
        <taxon>Bacteria</taxon>
        <taxon>Pseudomonadati</taxon>
        <taxon>Pseudomonadota</taxon>
        <taxon>Alphaproteobacteria</taxon>
        <taxon>Sphingomonadales</taxon>
        <taxon>Erythrobacteraceae</taxon>
        <taxon>Croceibacterium</taxon>
    </lineage>
</organism>
<dbReference type="InterPro" id="IPR011050">
    <property type="entry name" value="Pectin_lyase_fold/virulence"/>
</dbReference>
<dbReference type="GO" id="GO:0042545">
    <property type="term" value="P:cell wall modification"/>
    <property type="evidence" value="ECO:0007669"/>
    <property type="project" value="InterPro"/>
</dbReference>
<dbReference type="InterPro" id="IPR000070">
    <property type="entry name" value="Pectinesterase_cat"/>
</dbReference>
<dbReference type="InterPro" id="IPR012334">
    <property type="entry name" value="Pectin_lyas_fold"/>
</dbReference>
<protein>
    <recommendedName>
        <fullName evidence="5">Pectinesterase catalytic domain-containing protein</fullName>
    </recommendedName>
</protein>
<dbReference type="STRING" id="1572751.PK98_09095"/>
<name>A0A0B2BYK1_9SPHN</name>
<comment type="similarity">
    <text evidence="1">Belongs to the pectinesterase family.</text>
</comment>
<proteinExistence type="inferred from homology"/>
<keyword evidence="3" id="KW-0063">Aspartyl esterase</keyword>
<evidence type="ECO:0000256" key="2">
    <source>
        <dbReference type="ARBA" id="ARBA00022801"/>
    </source>
</evidence>